<reference evidence="2" key="1">
    <citation type="submission" date="2023-06" db="EMBL/GenBank/DDBJ databases">
        <title>Genome-scale phylogeny and comparative genomics of the fungal order Sordariales.</title>
        <authorList>
            <consortium name="Lawrence Berkeley National Laboratory"/>
            <person name="Hensen N."/>
            <person name="Bonometti L."/>
            <person name="Westerberg I."/>
            <person name="Brannstrom I.O."/>
            <person name="Guillou S."/>
            <person name="Cros-Aarteil S."/>
            <person name="Calhoun S."/>
            <person name="Haridas S."/>
            <person name="Kuo A."/>
            <person name="Mondo S."/>
            <person name="Pangilinan J."/>
            <person name="Riley R."/>
            <person name="Labutti K."/>
            <person name="Andreopoulos B."/>
            <person name="Lipzen A."/>
            <person name="Chen C."/>
            <person name="Yanf M."/>
            <person name="Daum C."/>
            <person name="Ng V."/>
            <person name="Clum A."/>
            <person name="Steindorff A."/>
            <person name="Ohm R."/>
            <person name="Martin F."/>
            <person name="Silar P."/>
            <person name="Natvig D."/>
            <person name="Lalanne C."/>
            <person name="Gautier V."/>
            <person name="Ament-Velasquez S.L."/>
            <person name="Kruys A."/>
            <person name="Hutchinson M.I."/>
            <person name="Powell A.J."/>
            <person name="Barry K."/>
            <person name="Miller A.N."/>
            <person name="Grigoriev I.V."/>
            <person name="Debuchy R."/>
            <person name="Gladieux P."/>
            <person name="Thoren M.H."/>
            <person name="Johannesson H."/>
        </authorList>
    </citation>
    <scope>NUCLEOTIDE SEQUENCE</scope>
    <source>
        <strain evidence="2">CBS 307.81</strain>
    </source>
</reference>
<feature type="region of interest" description="Disordered" evidence="1">
    <location>
        <begin position="1"/>
        <end position="150"/>
    </location>
</feature>
<feature type="compositionally biased region" description="Low complexity" evidence="1">
    <location>
        <begin position="1"/>
        <end position="23"/>
    </location>
</feature>
<dbReference type="EMBL" id="JAULSY010000047">
    <property type="protein sequence ID" value="KAK0669122.1"/>
    <property type="molecule type" value="Genomic_DNA"/>
</dbReference>
<keyword evidence="3" id="KW-1185">Reference proteome</keyword>
<dbReference type="AlphaFoldDB" id="A0AA40DBP0"/>
<comment type="caution">
    <text evidence="2">The sequence shown here is derived from an EMBL/GenBank/DDBJ whole genome shotgun (WGS) entry which is preliminary data.</text>
</comment>
<organism evidence="2 3">
    <name type="scientific">Cercophora samala</name>
    <dbReference type="NCBI Taxonomy" id="330535"/>
    <lineage>
        <taxon>Eukaryota</taxon>
        <taxon>Fungi</taxon>
        <taxon>Dikarya</taxon>
        <taxon>Ascomycota</taxon>
        <taxon>Pezizomycotina</taxon>
        <taxon>Sordariomycetes</taxon>
        <taxon>Sordariomycetidae</taxon>
        <taxon>Sordariales</taxon>
        <taxon>Lasiosphaeriaceae</taxon>
        <taxon>Cercophora</taxon>
    </lineage>
</organism>
<feature type="compositionally biased region" description="Polar residues" evidence="1">
    <location>
        <begin position="81"/>
        <end position="94"/>
    </location>
</feature>
<evidence type="ECO:0000313" key="3">
    <source>
        <dbReference type="Proteomes" id="UP001174997"/>
    </source>
</evidence>
<evidence type="ECO:0000313" key="2">
    <source>
        <dbReference type="EMBL" id="KAK0669122.1"/>
    </source>
</evidence>
<accession>A0AA40DBP0</accession>
<name>A0AA40DBP0_9PEZI</name>
<sequence length="382" mass="41997">MPDSSRTFSPSGSSTDFSSSDDGQSSERGPLAIARRKLLEKHPNISSVRVPAPSAKPEGTQPAARTPLPSVRPQPTLRPQPLSTPARGQSTSAQIPVPNAPARPKLGYFPSPRSTLPPSRPAIAKKQQQQEEHQQPSAQPDEPLIAPPFACLPGTLAPPSAIAALHNTATPGPSLTNPIFPIPASSLAPAVFSTTLTPSQKRLFNVDIPNGYPRFVPPANLTPETDPSTFRACDCVVTMLWLYSPRLAVDFFGPNGAEYGAVLEVFDNRVQEHWAQKETGEGLYQVPQFGVWRMGDEVAIGFRTQSSKKMCRYRARISWDTGSWAGIEAKDEEVSAWEGDEEKVERIGAFIGRELLFTRFWHRQPYYTFSIQVDGMRLFNKH</sequence>
<dbReference type="Proteomes" id="UP001174997">
    <property type="component" value="Unassembled WGS sequence"/>
</dbReference>
<gene>
    <name evidence="2" type="ORF">QBC41DRAFT_302884</name>
</gene>
<protein>
    <submittedName>
        <fullName evidence="2">Uncharacterized protein</fullName>
    </submittedName>
</protein>
<evidence type="ECO:0000256" key="1">
    <source>
        <dbReference type="SAM" id="MobiDB-lite"/>
    </source>
</evidence>
<proteinExistence type="predicted"/>